<evidence type="ECO:0000313" key="5">
    <source>
        <dbReference type="EMBL" id="TXC63491.1"/>
    </source>
</evidence>
<protein>
    <submittedName>
        <fullName evidence="5">Helix-turn-helix transcriptional regulator</fullName>
    </submittedName>
</protein>
<dbReference type="InterPro" id="IPR001845">
    <property type="entry name" value="HTH_ArsR_DNA-bd_dom"/>
</dbReference>
<sequence length="118" mass="12107">MDAAAAVSALSALAHAGRLEVFRLLVRAGKDGMAAGDIARATGHVPQTLSGNLNILGHAGLVSPRREGRSIIYTADYERMTSLLGFLMEDCCGGVPEICAPIAEVAAKAACCQPGAVQ</sequence>
<organism evidence="5 6">
    <name type="scientific">Allosphingosinicella ginsenosidimutans</name>
    <dbReference type="NCBI Taxonomy" id="1176539"/>
    <lineage>
        <taxon>Bacteria</taxon>
        <taxon>Pseudomonadati</taxon>
        <taxon>Pseudomonadota</taxon>
        <taxon>Alphaproteobacteria</taxon>
        <taxon>Sphingomonadales</taxon>
        <taxon>Sphingomonadaceae</taxon>
        <taxon>Allosphingosinicella</taxon>
    </lineage>
</organism>
<dbReference type="GO" id="GO:0003677">
    <property type="term" value="F:DNA binding"/>
    <property type="evidence" value="ECO:0007669"/>
    <property type="project" value="UniProtKB-KW"/>
</dbReference>
<evidence type="ECO:0000256" key="1">
    <source>
        <dbReference type="ARBA" id="ARBA00023015"/>
    </source>
</evidence>
<dbReference type="SMART" id="SM00418">
    <property type="entry name" value="HTH_ARSR"/>
    <property type="match status" value="1"/>
</dbReference>
<evidence type="ECO:0000256" key="2">
    <source>
        <dbReference type="ARBA" id="ARBA00023125"/>
    </source>
</evidence>
<dbReference type="CDD" id="cd00090">
    <property type="entry name" value="HTH_ARSR"/>
    <property type="match status" value="1"/>
</dbReference>
<dbReference type="AlphaFoldDB" id="A0A5C6TTY8"/>
<keyword evidence="1" id="KW-0805">Transcription regulation</keyword>
<dbReference type="Pfam" id="PF12840">
    <property type="entry name" value="HTH_20"/>
    <property type="match status" value="1"/>
</dbReference>
<dbReference type="InterPro" id="IPR051011">
    <property type="entry name" value="Metal_resp_trans_reg"/>
</dbReference>
<dbReference type="SUPFAM" id="SSF46785">
    <property type="entry name" value="Winged helix' DNA-binding domain"/>
    <property type="match status" value="1"/>
</dbReference>
<dbReference type="GO" id="GO:0003700">
    <property type="term" value="F:DNA-binding transcription factor activity"/>
    <property type="evidence" value="ECO:0007669"/>
    <property type="project" value="InterPro"/>
</dbReference>
<keyword evidence="3" id="KW-0804">Transcription</keyword>
<name>A0A5C6TTY8_9SPHN</name>
<dbReference type="PANTHER" id="PTHR43132">
    <property type="entry name" value="ARSENICAL RESISTANCE OPERON REPRESSOR ARSR-RELATED"/>
    <property type="match status" value="1"/>
</dbReference>
<dbReference type="InterPro" id="IPR036390">
    <property type="entry name" value="WH_DNA-bd_sf"/>
</dbReference>
<accession>A0A5C6TTY8</accession>
<keyword evidence="6" id="KW-1185">Reference proteome</keyword>
<evidence type="ECO:0000259" key="4">
    <source>
        <dbReference type="PROSITE" id="PS50987"/>
    </source>
</evidence>
<gene>
    <name evidence="5" type="ORF">FRZ32_07340</name>
</gene>
<dbReference type="InterPro" id="IPR036388">
    <property type="entry name" value="WH-like_DNA-bd_sf"/>
</dbReference>
<dbReference type="Gene3D" id="1.10.10.10">
    <property type="entry name" value="Winged helix-like DNA-binding domain superfamily/Winged helix DNA-binding domain"/>
    <property type="match status" value="1"/>
</dbReference>
<dbReference type="PANTHER" id="PTHR43132:SF2">
    <property type="entry name" value="ARSENICAL RESISTANCE OPERON REPRESSOR ARSR-RELATED"/>
    <property type="match status" value="1"/>
</dbReference>
<dbReference type="RefSeq" id="WP_147042897.1">
    <property type="nucleotide sequence ID" value="NZ_BAABIR010000003.1"/>
</dbReference>
<comment type="caution">
    <text evidence="5">The sequence shown here is derived from an EMBL/GenBank/DDBJ whole genome shotgun (WGS) entry which is preliminary data.</text>
</comment>
<proteinExistence type="predicted"/>
<evidence type="ECO:0000313" key="6">
    <source>
        <dbReference type="Proteomes" id="UP000321249"/>
    </source>
</evidence>
<feature type="domain" description="HTH arsR-type" evidence="4">
    <location>
        <begin position="1"/>
        <end position="95"/>
    </location>
</feature>
<evidence type="ECO:0000256" key="3">
    <source>
        <dbReference type="ARBA" id="ARBA00023163"/>
    </source>
</evidence>
<dbReference type="OrthoDB" id="9804742at2"/>
<dbReference type="Proteomes" id="UP000321249">
    <property type="component" value="Unassembled WGS sequence"/>
</dbReference>
<dbReference type="InterPro" id="IPR011991">
    <property type="entry name" value="ArsR-like_HTH"/>
</dbReference>
<dbReference type="PRINTS" id="PR00778">
    <property type="entry name" value="HTHARSR"/>
</dbReference>
<dbReference type="EMBL" id="VOQQ01000001">
    <property type="protein sequence ID" value="TXC63491.1"/>
    <property type="molecule type" value="Genomic_DNA"/>
</dbReference>
<reference evidence="5 6" key="1">
    <citation type="journal article" date="2015" name="J. Microbiol.">
        <title>Sphingosinicella ginsenosidimutans sp. nov., with ginsenoside converting activity.</title>
        <authorList>
            <person name="Kim J.K."/>
            <person name="Kang M.S."/>
            <person name="Park S.C."/>
            <person name="Kim K.M."/>
            <person name="Choi K."/>
            <person name="Yoon M.H."/>
            <person name="Im W.T."/>
        </authorList>
    </citation>
    <scope>NUCLEOTIDE SEQUENCE [LARGE SCALE GENOMIC DNA]</scope>
    <source>
        <strain evidence="5 6">BS-11</strain>
    </source>
</reference>
<dbReference type="PROSITE" id="PS50987">
    <property type="entry name" value="HTH_ARSR_2"/>
    <property type="match status" value="1"/>
</dbReference>
<keyword evidence="2" id="KW-0238">DNA-binding</keyword>